<evidence type="ECO:0000313" key="9">
    <source>
        <dbReference type="Proteomes" id="UP000288716"/>
    </source>
</evidence>
<dbReference type="AlphaFoldDB" id="A0A443RSU7"/>
<evidence type="ECO:0000256" key="2">
    <source>
        <dbReference type="ARBA" id="ARBA00022525"/>
    </source>
</evidence>
<feature type="non-terminal residue" evidence="8">
    <location>
        <position position="1"/>
    </location>
</feature>
<dbReference type="FunFam" id="2.40.10.10:FF:000054">
    <property type="entry name" value="Complement C1r subcomponent"/>
    <property type="match status" value="1"/>
</dbReference>
<comment type="similarity">
    <text evidence="6">Belongs to the peptidase S1 family. CLIP subfamily.</text>
</comment>
<dbReference type="Gene3D" id="2.40.10.10">
    <property type="entry name" value="Trypsin-like serine proteases"/>
    <property type="match status" value="1"/>
</dbReference>
<dbReference type="GO" id="GO:0005576">
    <property type="term" value="C:extracellular region"/>
    <property type="evidence" value="ECO:0007669"/>
    <property type="project" value="UniProtKB-SubCell"/>
</dbReference>
<feature type="domain" description="Peptidase S1" evidence="7">
    <location>
        <begin position="1"/>
        <end position="140"/>
    </location>
</feature>
<evidence type="ECO:0000256" key="6">
    <source>
        <dbReference type="ARBA" id="ARBA00024195"/>
    </source>
</evidence>
<comment type="caution">
    <text evidence="8">The sequence shown here is derived from an EMBL/GenBank/DDBJ whole genome shotgun (WGS) entry which is preliminary data.</text>
</comment>
<dbReference type="Pfam" id="PF00089">
    <property type="entry name" value="Trypsin"/>
    <property type="match status" value="1"/>
</dbReference>
<accession>A0A443RSU7</accession>
<comment type="subcellular location">
    <subcellularLocation>
        <location evidence="1">Secreted</location>
    </subcellularLocation>
</comment>
<dbReference type="Proteomes" id="UP000288716">
    <property type="component" value="Unassembled WGS sequence"/>
</dbReference>
<dbReference type="PROSITE" id="PS50240">
    <property type="entry name" value="TRYPSIN_DOM"/>
    <property type="match status" value="1"/>
</dbReference>
<proteinExistence type="inferred from homology"/>
<name>A0A443RSU7_9ACAR</name>
<keyword evidence="5" id="KW-0325">Glycoprotein</keyword>
<keyword evidence="3" id="KW-0732">Signal</keyword>
<dbReference type="InterPro" id="IPR051487">
    <property type="entry name" value="Ser/Thr_Proteases_Immune/Dev"/>
</dbReference>
<dbReference type="PANTHER" id="PTHR24256">
    <property type="entry name" value="TRYPTASE-RELATED"/>
    <property type="match status" value="1"/>
</dbReference>
<keyword evidence="4" id="KW-1015">Disulfide bond</keyword>
<evidence type="ECO:0000256" key="5">
    <source>
        <dbReference type="ARBA" id="ARBA00023180"/>
    </source>
</evidence>
<dbReference type="SUPFAM" id="SSF50494">
    <property type="entry name" value="Trypsin-like serine proteases"/>
    <property type="match status" value="1"/>
</dbReference>
<sequence length="140" mass="15581">DNKTGLQPSDLKISVGTHRLSEVKPHDEYFIDKIIPHENYYVGSGGELVAGWGRAEENDEKSDVLGRIDVLNRSNNECKQNFKDMFSPKEMFCAGRRKGSKLLCLGDSGGAVVKRRRGQSYLAGIISSRIGCSRNECQLM</sequence>
<dbReference type="GO" id="GO:0006508">
    <property type="term" value="P:proteolysis"/>
    <property type="evidence" value="ECO:0007669"/>
    <property type="project" value="InterPro"/>
</dbReference>
<evidence type="ECO:0000256" key="1">
    <source>
        <dbReference type="ARBA" id="ARBA00004613"/>
    </source>
</evidence>
<protein>
    <submittedName>
        <fullName evidence="8">Plasma kallikrein-like protein</fullName>
    </submittedName>
</protein>
<dbReference type="InterPro" id="IPR009003">
    <property type="entry name" value="Peptidase_S1_PA"/>
</dbReference>
<evidence type="ECO:0000256" key="3">
    <source>
        <dbReference type="ARBA" id="ARBA00022729"/>
    </source>
</evidence>
<dbReference type="InterPro" id="IPR043504">
    <property type="entry name" value="Peptidase_S1_PA_chymotrypsin"/>
</dbReference>
<organism evidence="8 9">
    <name type="scientific">Leptotrombidium deliense</name>
    <dbReference type="NCBI Taxonomy" id="299467"/>
    <lineage>
        <taxon>Eukaryota</taxon>
        <taxon>Metazoa</taxon>
        <taxon>Ecdysozoa</taxon>
        <taxon>Arthropoda</taxon>
        <taxon>Chelicerata</taxon>
        <taxon>Arachnida</taxon>
        <taxon>Acari</taxon>
        <taxon>Acariformes</taxon>
        <taxon>Trombidiformes</taxon>
        <taxon>Prostigmata</taxon>
        <taxon>Anystina</taxon>
        <taxon>Parasitengona</taxon>
        <taxon>Trombiculoidea</taxon>
        <taxon>Trombiculidae</taxon>
        <taxon>Leptotrombidium</taxon>
    </lineage>
</organism>
<dbReference type="InterPro" id="IPR001254">
    <property type="entry name" value="Trypsin_dom"/>
</dbReference>
<evidence type="ECO:0000256" key="4">
    <source>
        <dbReference type="ARBA" id="ARBA00023157"/>
    </source>
</evidence>
<reference evidence="8 9" key="1">
    <citation type="journal article" date="2018" name="Gigascience">
        <title>Genomes of trombidid mites reveal novel predicted allergens and laterally-transferred genes associated with secondary metabolism.</title>
        <authorList>
            <person name="Dong X."/>
            <person name="Chaisiri K."/>
            <person name="Xia D."/>
            <person name="Armstrong S.D."/>
            <person name="Fang Y."/>
            <person name="Donnelly M.J."/>
            <person name="Kadowaki T."/>
            <person name="McGarry J.W."/>
            <person name="Darby A.C."/>
            <person name="Makepeace B.L."/>
        </authorList>
    </citation>
    <scope>NUCLEOTIDE SEQUENCE [LARGE SCALE GENOMIC DNA]</scope>
    <source>
        <strain evidence="8">UoL-UT</strain>
    </source>
</reference>
<dbReference type="STRING" id="299467.A0A443RSU7"/>
<gene>
    <name evidence="8" type="ORF">B4U80_14635</name>
</gene>
<dbReference type="VEuPathDB" id="VectorBase:LDEU013705"/>
<keyword evidence="2" id="KW-0964">Secreted</keyword>
<evidence type="ECO:0000313" key="8">
    <source>
        <dbReference type="EMBL" id="RWS18335.1"/>
    </source>
</evidence>
<dbReference type="GO" id="GO:0004252">
    <property type="term" value="F:serine-type endopeptidase activity"/>
    <property type="evidence" value="ECO:0007669"/>
    <property type="project" value="InterPro"/>
</dbReference>
<evidence type="ECO:0000259" key="7">
    <source>
        <dbReference type="PROSITE" id="PS50240"/>
    </source>
</evidence>
<dbReference type="EMBL" id="NCKV01041258">
    <property type="protein sequence ID" value="RWS18335.1"/>
    <property type="molecule type" value="Genomic_DNA"/>
</dbReference>
<keyword evidence="9" id="KW-1185">Reference proteome</keyword>